<organism evidence="1 2">
    <name type="scientific">Pochonia chlamydosporia 170</name>
    <dbReference type="NCBI Taxonomy" id="1380566"/>
    <lineage>
        <taxon>Eukaryota</taxon>
        <taxon>Fungi</taxon>
        <taxon>Dikarya</taxon>
        <taxon>Ascomycota</taxon>
        <taxon>Pezizomycotina</taxon>
        <taxon>Sordariomycetes</taxon>
        <taxon>Hypocreomycetidae</taxon>
        <taxon>Hypocreales</taxon>
        <taxon>Clavicipitaceae</taxon>
        <taxon>Pochonia</taxon>
    </lineage>
</organism>
<name>A0A179FMZ3_METCM</name>
<dbReference type="OrthoDB" id="2013972at2759"/>
<dbReference type="Gene3D" id="3.40.50.150">
    <property type="entry name" value="Vaccinia Virus protein VP39"/>
    <property type="match status" value="1"/>
</dbReference>
<dbReference type="SUPFAM" id="SSF53335">
    <property type="entry name" value="S-adenosyl-L-methionine-dependent methyltransferases"/>
    <property type="match status" value="1"/>
</dbReference>
<dbReference type="EMBL" id="LSBJ02000004">
    <property type="protein sequence ID" value="OAQ66952.2"/>
    <property type="molecule type" value="Genomic_DNA"/>
</dbReference>
<protein>
    <submittedName>
        <fullName evidence="1">Methyl transferase</fullName>
    </submittedName>
</protein>
<proteinExistence type="predicted"/>
<keyword evidence="1" id="KW-0808">Transferase</keyword>
<dbReference type="STRING" id="1380566.A0A179FMZ3"/>
<dbReference type="RefSeq" id="XP_022284409.1">
    <property type="nucleotide sequence ID" value="XM_022428611.1"/>
</dbReference>
<dbReference type="AlphaFoldDB" id="A0A179FMZ3"/>
<evidence type="ECO:0000313" key="1">
    <source>
        <dbReference type="EMBL" id="OAQ66952.2"/>
    </source>
</evidence>
<reference evidence="1 2" key="1">
    <citation type="journal article" date="2016" name="PLoS Pathog.">
        <title>Biosynthesis of antibiotic leucinostatins in bio-control fungus Purpureocillium lilacinum and their inhibition on phytophthora revealed by genome mining.</title>
        <authorList>
            <person name="Wang G."/>
            <person name="Liu Z."/>
            <person name="Lin R."/>
            <person name="Li E."/>
            <person name="Mao Z."/>
            <person name="Ling J."/>
            <person name="Yang Y."/>
            <person name="Yin W.B."/>
            <person name="Xie B."/>
        </authorList>
    </citation>
    <scope>NUCLEOTIDE SEQUENCE [LARGE SCALE GENOMIC DNA]</scope>
    <source>
        <strain evidence="1">170</strain>
    </source>
</reference>
<dbReference type="KEGG" id="pchm:VFPPC_08439"/>
<sequence length="315" mass="36308">MSQNSGDAPQQLHAFRQHGRYYGSWRPRKYLFPIDAEELNRMDLFHKFFLVARRNALYLPDLPQNGPLRVLDLGTGTGIWAINVAEQTNVEPVIMAVDLHKIQPALIPPGITTIQFDIEDPSWESLITGCDLVHIRMLYGSIRYELWPEIYQRIFHHLTPGSGYVEHVEIDWVPGWEGNDIPRASALKEWSDRFLRALDRFHRNARVDAAAARGAMEAAGFTDFREEVIRCYVNPWMSDRHERDVARWFNLGLSHGIPAMSTMPMIEGLGMDQEEVRKLCSDVNHEICVLRYHAYFNMHVWSAKRPSDHEVGGMA</sequence>
<dbReference type="GO" id="GO:0016740">
    <property type="term" value="F:transferase activity"/>
    <property type="evidence" value="ECO:0007669"/>
    <property type="project" value="UniProtKB-KW"/>
</dbReference>
<accession>A0A179FMZ3</accession>
<dbReference type="Pfam" id="PF13489">
    <property type="entry name" value="Methyltransf_23"/>
    <property type="match status" value="1"/>
</dbReference>
<keyword evidence="2" id="KW-1185">Reference proteome</keyword>
<gene>
    <name evidence="1" type="ORF">VFPPC_08439</name>
</gene>
<dbReference type="Proteomes" id="UP000078397">
    <property type="component" value="Unassembled WGS sequence"/>
</dbReference>
<dbReference type="CDD" id="cd02440">
    <property type="entry name" value="AdoMet_MTases"/>
    <property type="match status" value="1"/>
</dbReference>
<dbReference type="GeneID" id="28851147"/>
<dbReference type="InterPro" id="IPR029063">
    <property type="entry name" value="SAM-dependent_MTases_sf"/>
</dbReference>
<comment type="caution">
    <text evidence="1">The sequence shown here is derived from an EMBL/GenBank/DDBJ whole genome shotgun (WGS) entry which is preliminary data.</text>
</comment>
<evidence type="ECO:0000313" key="2">
    <source>
        <dbReference type="Proteomes" id="UP000078397"/>
    </source>
</evidence>